<dbReference type="Proteomes" id="UP000322530">
    <property type="component" value="Unassembled WGS sequence"/>
</dbReference>
<evidence type="ECO:0000313" key="2">
    <source>
        <dbReference type="Proteomes" id="UP000322530"/>
    </source>
</evidence>
<keyword evidence="2" id="KW-1185">Reference proteome</keyword>
<dbReference type="AlphaFoldDB" id="A0A5A5T703"/>
<proteinExistence type="predicted"/>
<dbReference type="EMBL" id="BIXY01000004">
    <property type="protein sequence ID" value="GCF06966.1"/>
    <property type="molecule type" value="Genomic_DNA"/>
</dbReference>
<accession>A0A5A5T703</accession>
<gene>
    <name evidence="1" type="ORF">KDI_05300</name>
</gene>
<protein>
    <submittedName>
        <fullName evidence="1">Uncharacterized protein</fullName>
    </submittedName>
</protein>
<sequence length="87" mass="9648">MAKNGVFISPTTVPGQRTEHWAAMKVRAKAAAEVRFPLPRTTPSSGHWGEMVVRARKPDRKGAGLLYKILLRIDAAATTWHGLLIRM</sequence>
<evidence type="ECO:0000313" key="1">
    <source>
        <dbReference type="EMBL" id="GCF06966.1"/>
    </source>
</evidence>
<name>A0A5A5T703_9CHLR</name>
<reference evidence="1 2" key="1">
    <citation type="submission" date="2019-01" db="EMBL/GenBank/DDBJ databases">
        <title>Draft genome sequence of Dictyobacter sp. Uno17.</title>
        <authorList>
            <person name="Wang C.M."/>
            <person name="Zheng Y."/>
            <person name="Sakai Y."/>
            <person name="Abe K."/>
            <person name="Yokota A."/>
            <person name="Yabe S."/>
        </authorList>
    </citation>
    <scope>NUCLEOTIDE SEQUENCE [LARGE SCALE GENOMIC DNA]</scope>
    <source>
        <strain evidence="1 2">Uno17</strain>
    </source>
</reference>
<comment type="caution">
    <text evidence="1">The sequence shown here is derived from an EMBL/GenBank/DDBJ whole genome shotgun (WGS) entry which is preliminary data.</text>
</comment>
<organism evidence="1 2">
    <name type="scientific">Dictyobacter arantiisoli</name>
    <dbReference type="NCBI Taxonomy" id="2014874"/>
    <lineage>
        <taxon>Bacteria</taxon>
        <taxon>Bacillati</taxon>
        <taxon>Chloroflexota</taxon>
        <taxon>Ktedonobacteria</taxon>
        <taxon>Ktedonobacterales</taxon>
        <taxon>Dictyobacteraceae</taxon>
        <taxon>Dictyobacter</taxon>
    </lineage>
</organism>